<dbReference type="PANTHER" id="PTHR10219:SF93">
    <property type="entry name" value="CERAMIDE-1-PHOSPHATE TRANSFER PROTEIN"/>
    <property type="match status" value="1"/>
</dbReference>
<dbReference type="GO" id="GO:1902388">
    <property type="term" value="F:ceramide 1-phosphate transfer activity"/>
    <property type="evidence" value="ECO:0007669"/>
    <property type="project" value="TreeGrafter"/>
</dbReference>
<dbReference type="Gene3D" id="1.10.3520.10">
    <property type="entry name" value="Glycolipid transfer protein"/>
    <property type="match status" value="1"/>
</dbReference>
<name>A0AAD8YVG3_9TELE</name>
<proteinExistence type="predicted"/>
<comment type="caution">
    <text evidence="3">The sequence shown here is derived from an EMBL/GenBank/DDBJ whole genome shotgun (WGS) entry which is preliminary data.</text>
</comment>
<evidence type="ECO:0000256" key="1">
    <source>
        <dbReference type="SAM" id="MobiDB-lite"/>
    </source>
</evidence>
<feature type="domain" description="Glycolipid transfer protein" evidence="2">
    <location>
        <begin position="83"/>
        <end position="133"/>
    </location>
</feature>
<dbReference type="GO" id="GO:0005829">
    <property type="term" value="C:cytosol"/>
    <property type="evidence" value="ECO:0007669"/>
    <property type="project" value="TreeGrafter"/>
</dbReference>
<dbReference type="GO" id="GO:1902387">
    <property type="term" value="F:ceramide 1-phosphate binding"/>
    <property type="evidence" value="ECO:0007669"/>
    <property type="project" value="TreeGrafter"/>
</dbReference>
<dbReference type="EMBL" id="JAROKS010000023">
    <property type="protein sequence ID" value="KAK1787229.1"/>
    <property type="molecule type" value="Genomic_DNA"/>
</dbReference>
<evidence type="ECO:0000313" key="4">
    <source>
        <dbReference type="Proteomes" id="UP001239994"/>
    </source>
</evidence>
<sequence length="337" mass="37517">MSTVGAIIQKWKEHNFTINWPRPGAPHKISDRGVKIIIRRVVQEPRTTYGELQKDLKSAGQKFQAGDLLKHLQAAPVLANDVLLKPYLASWDELIKFLKTLGPIMGLVSQEIESKTSIIRKLAQKEEEDIKRLLRERQSEAGQVSGSSLPLGEPFPNSYSKLPGGAEGGAYVSVHSMMEAELARGLVDFTQLTVSGCRTLLRLHRALLWLQLFLQSLADEDEGGRSPAQLCRDTYRLTLAQHHTFWVKQAAELAFKAMPERAFFHRLVCAKTPVETVIILHMVSGAIGEVYNRTQLALEEHGPSLQIGLKPSPSRASHTKPGENRKKNVVVHCVKGC</sequence>
<dbReference type="AlphaFoldDB" id="A0AAD8YVG3"/>
<dbReference type="PANTHER" id="PTHR10219">
    <property type="entry name" value="GLYCOLIPID TRANSFER PROTEIN-RELATED"/>
    <property type="match status" value="1"/>
</dbReference>
<dbReference type="GO" id="GO:0016020">
    <property type="term" value="C:membrane"/>
    <property type="evidence" value="ECO:0007669"/>
    <property type="project" value="TreeGrafter"/>
</dbReference>
<evidence type="ECO:0000313" key="3">
    <source>
        <dbReference type="EMBL" id="KAK1787229.1"/>
    </source>
</evidence>
<evidence type="ECO:0000259" key="2">
    <source>
        <dbReference type="Pfam" id="PF08718"/>
    </source>
</evidence>
<accession>A0AAD8YVG3</accession>
<dbReference type="Pfam" id="PF08718">
    <property type="entry name" value="GLTP"/>
    <property type="match status" value="2"/>
</dbReference>
<reference evidence="3" key="1">
    <citation type="submission" date="2023-03" db="EMBL/GenBank/DDBJ databases">
        <title>Electrophorus voltai genome.</title>
        <authorList>
            <person name="Bian C."/>
        </authorList>
    </citation>
    <scope>NUCLEOTIDE SEQUENCE</scope>
    <source>
        <strain evidence="3">CB-2022</strain>
        <tissue evidence="3">Muscle</tissue>
    </source>
</reference>
<feature type="region of interest" description="Disordered" evidence="1">
    <location>
        <begin position="304"/>
        <end position="325"/>
    </location>
</feature>
<dbReference type="Proteomes" id="UP001239994">
    <property type="component" value="Unassembled WGS sequence"/>
</dbReference>
<feature type="domain" description="Glycolipid transfer protein" evidence="2">
    <location>
        <begin position="170"/>
        <end position="269"/>
    </location>
</feature>
<keyword evidence="4" id="KW-1185">Reference proteome</keyword>
<protein>
    <recommendedName>
        <fullName evidence="2">Glycolipid transfer protein domain-containing protein</fullName>
    </recommendedName>
</protein>
<dbReference type="SUPFAM" id="SSF110004">
    <property type="entry name" value="Glycolipid transfer protein, GLTP"/>
    <property type="match status" value="1"/>
</dbReference>
<dbReference type="InterPro" id="IPR014830">
    <property type="entry name" value="Glycolipid_transfer_prot_dom"/>
</dbReference>
<gene>
    <name evidence="3" type="ORF">P4O66_002745</name>
</gene>
<organism evidence="3 4">
    <name type="scientific">Electrophorus voltai</name>
    <dbReference type="NCBI Taxonomy" id="2609070"/>
    <lineage>
        <taxon>Eukaryota</taxon>
        <taxon>Metazoa</taxon>
        <taxon>Chordata</taxon>
        <taxon>Craniata</taxon>
        <taxon>Vertebrata</taxon>
        <taxon>Euteleostomi</taxon>
        <taxon>Actinopterygii</taxon>
        <taxon>Neopterygii</taxon>
        <taxon>Teleostei</taxon>
        <taxon>Ostariophysi</taxon>
        <taxon>Gymnotiformes</taxon>
        <taxon>Gymnotoidei</taxon>
        <taxon>Gymnotidae</taxon>
        <taxon>Electrophorus</taxon>
    </lineage>
</organism>
<dbReference type="InterPro" id="IPR036497">
    <property type="entry name" value="GLTP_sf"/>
</dbReference>